<organism evidence="1 2">
    <name type="scientific">Corticicoccus populi</name>
    <dbReference type="NCBI Taxonomy" id="1812821"/>
    <lineage>
        <taxon>Bacteria</taxon>
        <taxon>Bacillati</taxon>
        <taxon>Bacillota</taxon>
        <taxon>Bacilli</taxon>
        <taxon>Bacillales</taxon>
        <taxon>Staphylococcaceae</taxon>
        <taxon>Corticicoccus</taxon>
    </lineage>
</organism>
<evidence type="ECO:0000313" key="2">
    <source>
        <dbReference type="Proteomes" id="UP001597519"/>
    </source>
</evidence>
<dbReference type="Proteomes" id="UP001597519">
    <property type="component" value="Unassembled WGS sequence"/>
</dbReference>
<accession>A0ABW5WU71</accession>
<dbReference type="RefSeq" id="WP_377773179.1">
    <property type="nucleotide sequence ID" value="NZ_JBHUOQ010000001.1"/>
</dbReference>
<gene>
    <name evidence="1" type="ORF">ACFSX4_07635</name>
</gene>
<proteinExistence type="predicted"/>
<sequence>MENGYEEGKYQAEHDFKELLDEIMINEANNHEVVSVLAYVKNAYE</sequence>
<protein>
    <submittedName>
        <fullName evidence="1">Uncharacterized protein</fullName>
    </submittedName>
</protein>
<dbReference type="EMBL" id="JBHUOQ010000001">
    <property type="protein sequence ID" value="MFD2830341.1"/>
    <property type="molecule type" value="Genomic_DNA"/>
</dbReference>
<comment type="caution">
    <text evidence="1">The sequence shown here is derived from an EMBL/GenBank/DDBJ whole genome shotgun (WGS) entry which is preliminary data.</text>
</comment>
<reference evidence="2" key="1">
    <citation type="journal article" date="2019" name="Int. J. Syst. Evol. Microbiol.">
        <title>The Global Catalogue of Microorganisms (GCM) 10K type strain sequencing project: providing services to taxonomists for standard genome sequencing and annotation.</title>
        <authorList>
            <consortium name="The Broad Institute Genomics Platform"/>
            <consortium name="The Broad Institute Genome Sequencing Center for Infectious Disease"/>
            <person name="Wu L."/>
            <person name="Ma J."/>
        </authorList>
    </citation>
    <scope>NUCLEOTIDE SEQUENCE [LARGE SCALE GENOMIC DNA]</scope>
    <source>
        <strain evidence="2">KCTC 33575</strain>
    </source>
</reference>
<keyword evidence="2" id="KW-1185">Reference proteome</keyword>
<evidence type="ECO:0000313" key="1">
    <source>
        <dbReference type="EMBL" id="MFD2830341.1"/>
    </source>
</evidence>
<name>A0ABW5WU71_9STAP</name>